<keyword evidence="2" id="KW-0808">Transferase</keyword>
<dbReference type="SUPFAM" id="SSF53448">
    <property type="entry name" value="Nucleotide-diphospho-sugar transferases"/>
    <property type="match status" value="1"/>
</dbReference>
<gene>
    <name evidence="2" type="ORF">M427DRAFT_472632</name>
</gene>
<dbReference type="STRING" id="1344416.A0A139AR84"/>
<sequence length="899" mass="102261">MSSANVSGWLTALEVSISLQYAHKLALSRQSKPPLTSLNEVIAWADASSQLCARLLPTATLVLDLDFLHPDSSRIQDRSKLQHHATISGSYRTSLLERSLQIESPEGTQVNITVPFNFHPTEGALEYAEVTKLSVTWFGGLNQFRSKLWDSITPIIRIDLFEGRNIGLRCAPDGDGVCYLEIAINHGYYDEVWGNIRISILDEQPPDMHIAVVIDGVSKLGRVYYNGMELFVFSYPYRLLLERMLVAQVDRWTSYEVQRLSEVKVWTKALSHDEVIMEAAKAMSSFSITTPLSVEIALPGKQPVVVSTTVDDPSSHLASSGPYKFYSIAKQTDLAVSDVRVIDGHKDPPSKSAIILTPTTNAITFLLRDSVYPFEASTSIRNTSILFLAHLEYCRVEHGTLVTAHHLCIRNGESRVKMMVPRHNIIVEWTKQCDDPVGKIDGSLPRASASSEAKPNTERVRWHDNSVFDHVKFTYVYHPRTLWYFRYPAYCLLIYLAQMLCSLGRGYRAKWPVIRKSLSDWSFVKGLATVVAIAIGSLVLLNESVRYDKKTLEVEDLPFISVIVPCYKQGHFLRQALNSVLTQSYSNWELIIVSDGSPDTCLEVAQEYQQENPHLRIQALDKPNGGLSSARNYAIERASGKWICALDADDYIHRNYFLHVARAIYGSPNLRMIYANQQFFGESDYQWHIPSYTFDGLLYAGLFPVNTVYRKDDWATVGGYTEILPWGNEDWNLWISLAALFRDPLKVFKANDFLLYYRYKSKSMQRDMQNFAEVVPMLQTLHPDLYPARETLDNHQIIIQEINRKTVDVLKAKLRKHPEDSMLNLWLGMYHEGLKDLSMAGRYYQKAVETNKDPKNWQPYHRLAVARAIGGQCKEANTFFDKAASIDKVLSRYRISCVV</sequence>
<evidence type="ECO:0000313" key="3">
    <source>
        <dbReference type="Proteomes" id="UP000070544"/>
    </source>
</evidence>
<dbReference type="InterPro" id="IPR029044">
    <property type="entry name" value="Nucleotide-diphossugar_trans"/>
</dbReference>
<reference evidence="2 3" key="1">
    <citation type="journal article" date="2015" name="Genome Biol. Evol.">
        <title>Phylogenomic analyses indicate that early fungi evolved digesting cell walls of algal ancestors of land plants.</title>
        <authorList>
            <person name="Chang Y."/>
            <person name="Wang S."/>
            <person name="Sekimoto S."/>
            <person name="Aerts A.L."/>
            <person name="Choi C."/>
            <person name="Clum A."/>
            <person name="LaButti K.M."/>
            <person name="Lindquist E.A."/>
            <person name="Yee Ngan C."/>
            <person name="Ohm R.A."/>
            <person name="Salamov A.A."/>
            <person name="Grigoriev I.V."/>
            <person name="Spatafora J.W."/>
            <person name="Berbee M.L."/>
        </authorList>
    </citation>
    <scope>NUCLEOTIDE SEQUENCE [LARGE SCALE GENOMIC DNA]</scope>
    <source>
        <strain evidence="2 3">JEL478</strain>
    </source>
</reference>
<dbReference type="EMBL" id="KQ965739">
    <property type="protein sequence ID" value="KXS19248.1"/>
    <property type="molecule type" value="Genomic_DNA"/>
</dbReference>
<dbReference type="PANTHER" id="PTHR43685">
    <property type="entry name" value="GLYCOSYLTRANSFERASE"/>
    <property type="match status" value="1"/>
</dbReference>
<dbReference type="Gene3D" id="3.90.550.10">
    <property type="entry name" value="Spore Coat Polysaccharide Biosynthesis Protein SpsA, Chain A"/>
    <property type="match status" value="1"/>
</dbReference>
<dbReference type="SUPFAM" id="SSF49899">
    <property type="entry name" value="Concanavalin A-like lectins/glucanases"/>
    <property type="match status" value="1"/>
</dbReference>
<dbReference type="CDD" id="cd00761">
    <property type="entry name" value="Glyco_tranf_GTA_type"/>
    <property type="match status" value="1"/>
</dbReference>
<dbReference type="GO" id="GO:0016740">
    <property type="term" value="F:transferase activity"/>
    <property type="evidence" value="ECO:0007669"/>
    <property type="project" value="UniProtKB-KW"/>
</dbReference>
<protein>
    <submittedName>
        <fullName evidence="2">Glycosyltransferase family 2 protein</fullName>
    </submittedName>
</protein>
<name>A0A139AR84_GONPJ</name>
<feature type="domain" description="Glycosyltransferase 2-like" evidence="1">
    <location>
        <begin position="561"/>
        <end position="688"/>
    </location>
</feature>
<dbReference type="OrthoDB" id="2141681at2759"/>
<dbReference type="InterPro" id="IPR011990">
    <property type="entry name" value="TPR-like_helical_dom_sf"/>
</dbReference>
<dbReference type="InterPro" id="IPR013320">
    <property type="entry name" value="ConA-like_dom_sf"/>
</dbReference>
<dbReference type="InterPro" id="IPR001173">
    <property type="entry name" value="Glyco_trans_2-like"/>
</dbReference>
<dbReference type="AlphaFoldDB" id="A0A139AR84"/>
<proteinExistence type="predicted"/>
<accession>A0A139AR84</accession>
<evidence type="ECO:0000313" key="2">
    <source>
        <dbReference type="EMBL" id="KXS19248.1"/>
    </source>
</evidence>
<dbReference type="Proteomes" id="UP000070544">
    <property type="component" value="Unassembled WGS sequence"/>
</dbReference>
<dbReference type="Gene3D" id="1.25.40.10">
    <property type="entry name" value="Tetratricopeptide repeat domain"/>
    <property type="match status" value="1"/>
</dbReference>
<evidence type="ECO:0000259" key="1">
    <source>
        <dbReference type="Pfam" id="PF00535"/>
    </source>
</evidence>
<organism evidence="2 3">
    <name type="scientific">Gonapodya prolifera (strain JEL478)</name>
    <name type="common">Monoblepharis prolifera</name>
    <dbReference type="NCBI Taxonomy" id="1344416"/>
    <lineage>
        <taxon>Eukaryota</taxon>
        <taxon>Fungi</taxon>
        <taxon>Fungi incertae sedis</taxon>
        <taxon>Chytridiomycota</taxon>
        <taxon>Chytridiomycota incertae sedis</taxon>
        <taxon>Monoblepharidomycetes</taxon>
        <taxon>Monoblepharidales</taxon>
        <taxon>Gonapodyaceae</taxon>
        <taxon>Gonapodya</taxon>
    </lineage>
</organism>
<dbReference type="PANTHER" id="PTHR43685:SF2">
    <property type="entry name" value="GLYCOSYLTRANSFERASE 2-LIKE DOMAIN-CONTAINING PROTEIN"/>
    <property type="match status" value="1"/>
</dbReference>
<keyword evidence="3" id="KW-1185">Reference proteome</keyword>
<dbReference type="SUPFAM" id="SSF48452">
    <property type="entry name" value="TPR-like"/>
    <property type="match status" value="1"/>
</dbReference>
<dbReference type="Pfam" id="PF00535">
    <property type="entry name" value="Glycos_transf_2"/>
    <property type="match status" value="1"/>
</dbReference>
<dbReference type="InterPro" id="IPR050834">
    <property type="entry name" value="Glycosyltransf_2"/>
</dbReference>